<dbReference type="OrthoDB" id="26525at2759"/>
<proteinExistence type="predicted"/>
<accession>L8ECK9</accession>
<feature type="region of interest" description="Disordered" evidence="1">
    <location>
        <begin position="17"/>
        <end position="41"/>
    </location>
</feature>
<evidence type="ECO:0000256" key="1">
    <source>
        <dbReference type="SAM" id="MobiDB-lite"/>
    </source>
</evidence>
<protein>
    <submittedName>
        <fullName evidence="2">Alternative protein CALN1</fullName>
    </submittedName>
</protein>
<dbReference type="ChiTaRS" id="CALN1">
    <property type="organism name" value="human"/>
</dbReference>
<organism evidence="2">
    <name type="scientific">Homo sapiens</name>
    <name type="common">Human</name>
    <dbReference type="NCBI Taxonomy" id="9606"/>
    <lineage>
        <taxon>Eukaryota</taxon>
        <taxon>Metazoa</taxon>
        <taxon>Chordata</taxon>
        <taxon>Craniata</taxon>
        <taxon>Vertebrata</taxon>
        <taxon>Euteleostomi</taxon>
        <taxon>Mammalia</taxon>
        <taxon>Eutheria</taxon>
        <taxon>Euarchontoglires</taxon>
        <taxon>Primates</taxon>
        <taxon>Haplorrhini</taxon>
        <taxon>Catarrhini</taxon>
        <taxon>Hominidae</taxon>
        <taxon>Homo</taxon>
    </lineage>
</organism>
<evidence type="ECO:0000313" key="2">
    <source>
        <dbReference type="EMBL" id="CCQ43747.1"/>
    </source>
</evidence>
<dbReference type="EMBL" id="HF584250">
    <property type="protein sequence ID" value="CCQ43747.1"/>
    <property type="molecule type" value="Genomic_DNA"/>
</dbReference>
<gene>
    <name evidence="2" type="primary">CALN1</name>
</gene>
<name>L8ECK9_HUMAN</name>
<dbReference type="AlphaFoldDB" id="L8ECK9"/>
<sequence length="41" mass="4514">MPVSVPIMVAMKLTAEDSRRSWSPMPKGCHVAPAGSDFRRN</sequence>
<reference evidence="2" key="1">
    <citation type="journal article" date="2013" name="PLoS ONE">
        <title>Direct detection of alternative open reading frames translation products in human significantly expands the proteome.</title>
        <authorList>
            <person name="Vanderperre B."/>
            <person name="Lucier J.-F."/>
            <person name="Motard J."/>
            <person name="Tremblay G."/>
            <person name="Vanderperre S."/>
            <person name="Wisztorski M."/>
            <person name="Salzet M."/>
            <person name="Boisvert F.-M."/>
            <person name="Roucou X."/>
        </authorList>
    </citation>
    <scope>NUCLEOTIDE SEQUENCE</scope>
</reference>